<name>A0A6M3L4B8_9ZZZZ</name>
<proteinExistence type="predicted"/>
<dbReference type="EMBL" id="MT142759">
    <property type="protein sequence ID" value="QJA88175.1"/>
    <property type="molecule type" value="Genomic_DNA"/>
</dbReference>
<gene>
    <name evidence="1" type="ORF">MM415B02815_0011</name>
</gene>
<protein>
    <submittedName>
        <fullName evidence="1">Uncharacterized protein</fullName>
    </submittedName>
</protein>
<evidence type="ECO:0000313" key="1">
    <source>
        <dbReference type="EMBL" id="QJA88175.1"/>
    </source>
</evidence>
<organism evidence="1">
    <name type="scientific">viral metagenome</name>
    <dbReference type="NCBI Taxonomy" id="1070528"/>
    <lineage>
        <taxon>unclassified sequences</taxon>
        <taxon>metagenomes</taxon>
        <taxon>organismal metagenomes</taxon>
    </lineage>
</organism>
<sequence length="74" mass="8843">MIIEYEIDSFIANNVEEANKKLDDDYLTTNAIINIHPMDGKKLKVFYHKPKNWDVINCFIKLPEWVKKKYNVKN</sequence>
<accession>A0A6M3L4B8</accession>
<reference evidence="1" key="1">
    <citation type="submission" date="2020-03" db="EMBL/GenBank/DDBJ databases">
        <title>The deep terrestrial virosphere.</title>
        <authorList>
            <person name="Holmfeldt K."/>
            <person name="Nilsson E."/>
            <person name="Simone D."/>
            <person name="Lopez-Fernandez M."/>
            <person name="Wu X."/>
            <person name="de Brujin I."/>
            <person name="Lundin D."/>
            <person name="Andersson A."/>
            <person name="Bertilsson S."/>
            <person name="Dopson M."/>
        </authorList>
    </citation>
    <scope>NUCLEOTIDE SEQUENCE</scope>
    <source>
        <strain evidence="1">MM415B02815</strain>
    </source>
</reference>
<dbReference type="AlphaFoldDB" id="A0A6M3L4B8"/>